<gene>
    <name evidence="2" type="ORF">PFLUV_G00028270</name>
</gene>
<evidence type="ECO:0000256" key="1">
    <source>
        <dbReference type="SAM" id="MobiDB-lite"/>
    </source>
</evidence>
<evidence type="ECO:0000313" key="3">
    <source>
        <dbReference type="Proteomes" id="UP000465112"/>
    </source>
</evidence>
<comment type="caution">
    <text evidence="2">The sequence shown here is derived from an EMBL/GenBank/DDBJ whole genome shotgun (WGS) entry which is preliminary data.</text>
</comment>
<feature type="region of interest" description="Disordered" evidence="1">
    <location>
        <begin position="97"/>
        <end position="128"/>
    </location>
</feature>
<evidence type="ECO:0000313" key="2">
    <source>
        <dbReference type="EMBL" id="KAF1392471.1"/>
    </source>
</evidence>
<organism evidence="2 3">
    <name type="scientific">Perca fluviatilis</name>
    <name type="common">European perch</name>
    <dbReference type="NCBI Taxonomy" id="8168"/>
    <lineage>
        <taxon>Eukaryota</taxon>
        <taxon>Metazoa</taxon>
        <taxon>Chordata</taxon>
        <taxon>Craniata</taxon>
        <taxon>Vertebrata</taxon>
        <taxon>Euteleostomi</taxon>
        <taxon>Actinopterygii</taxon>
        <taxon>Neopterygii</taxon>
        <taxon>Teleostei</taxon>
        <taxon>Neoteleostei</taxon>
        <taxon>Acanthomorphata</taxon>
        <taxon>Eupercaria</taxon>
        <taxon>Perciformes</taxon>
        <taxon>Percoidei</taxon>
        <taxon>Percidae</taxon>
        <taxon>Percinae</taxon>
        <taxon>Perca</taxon>
    </lineage>
</organism>
<reference evidence="2 3" key="1">
    <citation type="submission" date="2019-06" db="EMBL/GenBank/DDBJ databases">
        <title>A chromosome-scale genome assembly of the European perch, Perca fluviatilis.</title>
        <authorList>
            <person name="Roques C."/>
            <person name="Zahm M."/>
            <person name="Cabau C."/>
            <person name="Klopp C."/>
            <person name="Bouchez O."/>
            <person name="Donnadieu C."/>
            <person name="Kuhl H."/>
            <person name="Gislard M."/>
            <person name="Guendouz S."/>
            <person name="Journot L."/>
            <person name="Haffray P."/>
            <person name="Bestin A."/>
            <person name="Morvezen R."/>
            <person name="Feron R."/>
            <person name="Wen M."/>
            <person name="Jouanno E."/>
            <person name="Herpin A."/>
            <person name="Schartl M."/>
            <person name="Postlethwait J."/>
            <person name="Schaerlinger B."/>
            <person name="Chardard D."/>
            <person name="Lecocq T."/>
            <person name="Poncet C."/>
            <person name="Jaffrelo L."/>
            <person name="Lampietro C."/>
            <person name="Guiguen Y."/>
        </authorList>
    </citation>
    <scope>NUCLEOTIDE SEQUENCE [LARGE SCALE GENOMIC DNA]</scope>
    <source>
        <tissue evidence="2">Blood</tissue>
    </source>
</reference>
<dbReference type="Proteomes" id="UP000465112">
    <property type="component" value="Chromosome 3"/>
</dbReference>
<protein>
    <submittedName>
        <fullName evidence="2">Uncharacterized protein</fullName>
    </submittedName>
</protein>
<feature type="compositionally biased region" description="Basic residues" evidence="1">
    <location>
        <begin position="112"/>
        <end position="128"/>
    </location>
</feature>
<keyword evidence="3" id="KW-1185">Reference proteome</keyword>
<name>A0A6A5ET69_PERFL</name>
<proteinExistence type="predicted"/>
<sequence length="128" mass="14331">MEQCVSNGRALYGTIPCHPGSCNGSKAEKGNGQRQWSECQMTSSEKKLKVEDDDYSFKRAIKDKVWTDLSSRYTYAKVQDEAAWTCLEEKAFTLATSRKRAAAAPPPQPTPPHKKLSGRSSRMKTRLC</sequence>
<accession>A0A6A5ET69</accession>
<dbReference type="EMBL" id="VHII01000003">
    <property type="protein sequence ID" value="KAF1392471.1"/>
    <property type="molecule type" value="Genomic_DNA"/>
</dbReference>
<feature type="compositionally biased region" description="Polar residues" evidence="1">
    <location>
        <begin position="32"/>
        <end position="43"/>
    </location>
</feature>
<feature type="region of interest" description="Disordered" evidence="1">
    <location>
        <begin position="23"/>
        <end position="43"/>
    </location>
</feature>
<dbReference type="AlphaFoldDB" id="A0A6A5ET69"/>